<evidence type="ECO:0000259" key="1">
    <source>
        <dbReference type="PROSITE" id="PS50181"/>
    </source>
</evidence>
<dbReference type="PROSITE" id="PS50181">
    <property type="entry name" value="FBOX"/>
    <property type="match status" value="1"/>
</dbReference>
<feature type="domain" description="F-box" evidence="1">
    <location>
        <begin position="15"/>
        <end position="61"/>
    </location>
</feature>
<gene>
    <name evidence="2" type="ORF">LCPAC406_01610</name>
</gene>
<evidence type="ECO:0000313" key="2">
    <source>
        <dbReference type="EMBL" id="QBK93847.1"/>
    </source>
</evidence>
<dbReference type="InterPro" id="IPR036047">
    <property type="entry name" value="F-box-like_dom_sf"/>
</dbReference>
<dbReference type="Gene3D" id="1.20.1280.50">
    <property type="match status" value="1"/>
</dbReference>
<dbReference type="Pfam" id="PF00646">
    <property type="entry name" value="F-box"/>
    <property type="match status" value="1"/>
</dbReference>
<name>A0A481ZDI6_9VIRU</name>
<dbReference type="SUPFAM" id="SSF81383">
    <property type="entry name" value="F-box domain"/>
    <property type="match status" value="1"/>
</dbReference>
<dbReference type="InterPro" id="IPR001810">
    <property type="entry name" value="F-box_dom"/>
</dbReference>
<protein>
    <submittedName>
        <fullName evidence="2">F-box domain protein</fullName>
    </submittedName>
</protein>
<sequence length="256" mass="30292">MSDITVILRKLQLGRDDINNLSSDELDYIFTNLTVKEISTLCRISSRFNDICKRESLWRLKILHDYGISLPLRGKTWRDSARLFSISTMIDMGKEWVNGMTYKELLDEADSRGHESLLYLYDIKNKHFKEALGIRKVTNWFYINRVGMERQLLEDDIKTTGEQRVKISNIMTREFGVISAAIAIRYYSYPNLPYSRVTDEDEHPNYANYTGNKRKSTRVFDIVIDELFDYIPYIMEYSHDDDQWSFYGTIYPETHH</sequence>
<proteinExistence type="predicted"/>
<accession>A0A481ZDI6</accession>
<reference evidence="2" key="1">
    <citation type="journal article" date="2019" name="MBio">
        <title>Virus Genomes from Deep Sea Sediments Expand the Ocean Megavirome and Support Independent Origins of Viral Gigantism.</title>
        <authorList>
            <person name="Backstrom D."/>
            <person name="Yutin N."/>
            <person name="Jorgensen S.L."/>
            <person name="Dharamshi J."/>
            <person name="Homa F."/>
            <person name="Zaremba-Niedwiedzka K."/>
            <person name="Spang A."/>
            <person name="Wolf Y.I."/>
            <person name="Koonin E.V."/>
            <person name="Ettema T.J."/>
        </authorList>
    </citation>
    <scope>NUCLEOTIDE SEQUENCE</scope>
</reference>
<organism evidence="2">
    <name type="scientific">Pithovirus LCPAC406</name>
    <dbReference type="NCBI Taxonomy" id="2506599"/>
    <lineage>
        <taxon>Viruses</taxon>
        <taxon>Pithoviruses</taxon>
    </lineage>
</organism>
<dbReference type="EMBL" id="MK500606">
    <property type="protein sequence ID" value="QBK93847.1"/>
    <property type="molecule type" value="Genomic_DNA"/>
</dbReference>